<name>A0A366IJB0_9MICO</name>
<dbReference type="RefSeq" id="WP_113904595.1">
    <property type="nucleotide sequence ID" value="NZ_QNSB01000007.1"/>
</dbReference>
<evidence type="ECO:0000256" key="3">
    <source>
        <dbReference type="SAM" id="Phobius"/>
    </source>
</evidence>
<feature type="compositionally biased region" description="Polar residues" evidence="2">
    <location>
        <begin position="39"/>
        <end position="86"/>
    </location>
</feature>
<dbReference type="EMBL" id="QNSB01000007">
    <property type="protein sequence ID" value="RBP70800.1"/>
    <property type="molecule type" value="Genomic_DNA"/>
</dbReference>
<gene>
    <name evidence="5" type="ORF">DFO65_107122</name>
</gene>
<keyword evidence="3" id="KW-1133">Transmembrane helix</keyword>
<keyword evidence="1" id="KW-0732">Signal</keyword>
<dbReference type="InterPro" id="IPR029050">
    <property type="entry name" value="Immunoprotect_excell_Ig-like"/>
</dbReference>
<feature type="compositionally biased region" description="Low complexity" evidence="2">
    <location>
        <begin position="87"/>
        <end position="122"/>
    </location>
</feature>
<evidence type="ECO:0000313" key="5">
    <source>
        <dbReference type="EMBL" id="RBP70800.1"/>
    </source>
</evidence>
<accession>A0A366IJB0</accession>
<dbReference type="Proteomes" id="UP000253509">
    <property type="component" value="Unassembled WGS sequence"/>
</dbReference>
<evidence type="ECO:0000256" key="1">
    <source>
        <dbReference type="ARBA" id="ARBA00022729"/>
    </source>
</evidence>
<reference evidence="5 6" key="1">
    <citation type="submission" date="2018-06" db="EMBL/GenBank/DDBJ databases">
        <title>Freshwater and sediment microbial communities from various areas in North America, analyzing microbe dynamics in response to fracking.</title>
        <authorList>
            <person name="Lamendella R."/>
        </authorList>
    </citation>
    <scope>NUCLEOTIDE SEQUENCE [LARGE SCALE GENOMIC DNA]</scope>
    <source>
        <strain evidence="5 6">3b_TX</strain>
    </source>
</reference>
<evidence type="ECO:0000259" key="4">
    <source>
        <dbReference type="Pfam" id="PF11611"/>
    </source>
</evidence>
<dbReference type="InterPro" id="IPR029051">
    <property type="entry name" value="DUF4352"/>
</dbReference>
<feature type="region of interest" description="Disordered" evidence="2">
    <location>
        <begin position="271"/>
        <end position="306"/>
    </location>
</feature>
<keyword evidence="3" id="KW-0812">Transmembrane</keyword>
<evidence type="ECO:0000256" key="2">
    <source>
        <dbReference type="SAM" id="MobiDB-lite"/>
    </source>
</evidence>
<feature type="domain" description="DUF4352" evidence="4">
    <location>
        <begin position="326"/>
        <end position="416"/>
    </location>
</feature>
<evidence type="ECO:0000313" key="6">
    <source>
        <dbReference type="Proteomes" id="UP000253509"/>
    </source>
</evidence>
<keyword evidence="6" id="KW-1185">Reference proteome</keyword>
<dbReference type="Pfam" id="PF11611">
    <property type="entry name" value="DUF4352"/>
    <property type="match status" value="1"/>
</dbReference>
<dbReference type="AlphaFoldDB" id="A0A366IJB0"/>
<keyword evidence="3" id="KW-0472">Membrane</keyword>
<feature type="region of interest" description="Disordered" evidence="2">
    <location>
        <begin position="1"/>
        <end position="138"/>
    </location>
</feature>
<dbReference type="Gene3D" id="2.60.40.1240">
    <property type="match status" value="1"/>
</dbReference>
<comment type="caution">
    <text evidence="5">The sequence shown here is derived from an EMBL/GenBank/DDBJ whole genome shotgun (WGS) entry which is preliminary data.</text>
</comment>
<feature type="transmembrane region" description="Helical" evidence="3">
    <location>
        <begin position="235"/>
        <end position="260"/>
    </location>
</feature>
<organism evidence="5 6">
    <name type="scientific">Brevibacterium celere</name>
    <dbReference type="NCBI Taxonomy" id="225845"/>
    <lineage>
        <taxon>Bacteria</taxon>
        <taxon>Bacillati</taxon>
        <taxon>Actinomycetota</taxon>
        <taxon>Actinomycetes</taxon>
        <taxon>Micrococcales</taxon>
        <taxon>Brevibacteriaceae</taxon>
        <taxon>Brevibacterium</taxon>
    </lineage>
</organism>
<sequence>MSTPQNPYEPNRGTGNQNSNDQSSSGSSPVNGGQGDGGSQPQYGTSGGSSDQPTRAYESNQSQDPTQQYGSAPQYGSSPQYGSQPNYGGQNDSYGQSGQGDSYGQSDSQGYGQGSYGQNQYDPHQYGGGSGQGGYDQNQYAQQPAYAAAGGGSDQFIPANPNSGYGSYPPGSMGGNTSKNIWGILALIGGIVGIVLSWAIFGAIFGIAGLIFGFIGLGAVKKGLATNRGLNIWGIILSGVAILLSIVFLIGYIAFGAWVFNEGSKAIDSYSPTAPAPVDPSQPGFESPDSGDSSGTDAAPAPVEGGEVEIGTDVTAAVSVASGTVDEYAVGAESTNGEVAVVSMTVKNNSSSELDLSLSSIQAENGSGATYQDVFDGSKYQGILAFADPVPAGGEKTYEFAFGVPASEVDQLHLKFSLFEDLGKGTEFEFSKAA</sequence>
<proteinExistence type="predicted"/>
<protein>
    <submittedName>
        <fullName evidence="5">Uncharacterized protein DUF4352</fullName>
    </submittedName>
</protein>
<feature type="compositionally biased region" description="Low complexity" evidence="2">
    <location>
        <begin position="13"/>
        <end position="31"/>
    </location>
</feature>
<feature type="transmembrane region" description="Helical" evidence="3">
    <location>
        <begin position="182"/>
        <end position="215"/>
    </location>
</feature>